<keyword evidence="4" id="KW-0963">Cytoplasm</keyword>
<feature type="coiled-coil region" evidence="13">
    <location>
        <begin position="3050"/>
        <end position="3139"/>
    </location>
</feature>
<feature type="region of interest" description="Disordered" evidence="14">
    <location>
        <begin position="725"/>
        <end position="762"/>
    </location>
</feature>
<feature type="coiled-coil region" evidence="13">
    <location>
        <begin position="2375"/>
        <end position="2402"/>
    </location>
</feature>
<feature type="compositionally biased region" description="Polar residues" evidence="14">
    <location>
        <begin position="3672"/>
        <end position="3714"/>
    </location>
</feature>
<dbReference type="Pfam" id="PF00435">
    <property type="entry name" value="Spectrin"/>
    <property type="match status" value="1"/>
</dbReference>
<evidence type="ECO:0000259" key="15">
    <source>
        <dbReference type="PROSITE" id="PS50020"/>
    </source>
</evidence>
<dbReference type="SUPFAM" id="SSF47473">
    <property type="entry name" value="EF-hand"/>
    <property type="match status" value="3"/>
</dbReference>
<dbReference type="Gene3D" id="1.10.238.10">
    <property type="entry name" value="EF-hand"/>
    <property type="match status" value="2"/>
</dbReference>
<feature type="domain" description="ZZ-type" evidence="17">
    <location>
        <begin position="3940"/>
        <end position="3996"/>
    </location>
</feature>
<dbReference type="SUPFAM" id="SSF46966">
    <property type="entry name" value="Spectrin repeat"/>
    <property type="match status" value="4"/>
</dbReference>
<dbReference type="SUPFAM" id="SSF57850">
    <property type="entry name" value="RING/U-box"/>
    <property type="match status" value="1"/>
</dbReference>
<name>A0AAV2TV16_CALDB</name>
<dbReference type="SMART" id="SM00456">
    <property type="entry name" value="WW"/>
    <property type="match status" value="1"/>
</dbReference>
<dbReference type="InterPro" id="IPR018159">
    <property type="entry name" value="Spectrin/alpha-actinin"/>
</dbReference>
<dbReference type="Gene3D" id="2.20.70.10">
    <property type="match status" value="1"/>
</dbReference>
<evidence type="ECO:0000256" key="4">
    <source>
        <dbReference type="ARBA" id="ARBA00022490"/>
    </source>
</evidence>
<dbReference type="Gene3D" id="6.10.140.70">
    <property type="match status" value="1"/>
</dbReference>
<evidence type="ECO:0000256" key="3">
    <source>
        <dbReference type="ARBA" id="ARBA00022475"/>
    </source>
</evidence>
<feature type="compositionally biased region" description="Basic and acidic residues" evidence="14">
    <location>
        <begin position="3737"/>
        <end position="3746"/>
    </location>
</feature>
<feature type="region of interest" description="Disordered" evidence="14">
    <location>
        <begin position="3672"/>
        <end position="3773"/>
    </location>
</feature>
<dbReference type="GO" id="GO:0016010">
    <property type="term" value="C:dystrophin-associated glycoprotein complex"/>
    <property type="evidence" value="ECO:0007669"/>
    <property type="project" value="UniProtKB-ARBA"/>
</dbReference>
<feature type="compositionally biased region" description="Polar residues" evidence="14">
    <location>
        <begin position="753"/>
        <end position="762"/>
    </location>
</feature>
<feature type="region of interest" description="Disordered" evidence="14">
    <location>
        <begin position="1901"/>
        <end position="1933"/>
    </location>
</feature>
<feature type="compositionally biased region" description="Polar residues" evidence="14">
    <location>
        <begin position="2341"/>
        <end position="2351"/>
    </location>
</feature>
<feature type="compositionally biased region" description="Low complexity" evidence="14">
    <location>
        <begin position="346"/>
        <end position="358"/>
    </location>
</feature>
<feature type="compositionally biased region" description="Polar residues" evidence="14">
    <location>
        <begin position="1335"/>
        <end position="1350"/>
    </location>
</feature>
<feature type="region of interest" description="Disordered" evidence="14">
    <location>
        <begin position="2341"/>
        <end position="2375"/>
    </location>
</feature>
<dbReference type="CDD" id="cd00201">
    <property type="entry name" value="WW"/>
    <property type="match status" value="1"/>
</dbReference>
<dbReference type="CDD" id="cd02334">
    <property type="entry name" value="ZZ_dystrophin"/>
    <property type="match status" value="1"/>
</dbReference>
<feature type="compositionally biased region" description="Basic and acidic residues" evidence="14">
    <location>
        <begin position="3715"/>
        <end position="3726"/>
    </location>
</feature>
<dbReference type="SUPFAM" id="SSF47576">
    <property type="entry name" value="Calponin-homology domain, CH-domain"/>
    <property type="match status" value="1"/>
</dbReference>
<dbReference type="PROSITE" id="PS50021">
    <property type="entry name" value="CH"/>
    <property type="match status" value="1"/>
</dbReference>
<evidence type="ECO:0000256" key="12">
    <source>
        <dbReference type="PROSITE-ProRule" id="PRU00228"/>
    </source>
</evidence>
<feature type="domain" description="WW" evidence="15">
    <location>
        <begin position="3530"/>
        <end position="3565"/>
    </location>
</feature>
<keyword evidence="3" id="KW-1003">Cell membrane</keyword>
<feature type="region of interest" description="Disordered" evidence="14">
    <location>
        <begin position="3284"/>
        <end position="3330"/>
    </location>
</feature>
<protein>
    <recommendedName>
        <fullName evidence="20">Dystrophin</fullName>
    </recommendedName>
</protein>
<keyword evidence="5" id="KW-0479">Metal-binding</keyword>
<feature type="compositionally biased region" description="Low complexity" evidence="14">
    <location>
        <begin position="1372"/>
        <end position="1381"/>
    </location>
</feature>
<feature type="compositionally biased region" description="Polar residues" evidence="14">
    <location>
        <begin position="1078"/>
        <end position="1090"/>
    </location>
</feature>
<feature type="compositionally biased region" description="Basic and acidic residues" evidence="14">
    <location>
        <begin position="736"/>
        <end position="752"/>
    </location>
</feature>
<dbReference type="InterPro" id="IPR015154">
    <property type="entry name" value="EF-hand_dom_typ2"/>
</dbReference>
<dbReference type="InterPro" id="IPR015153">
    <property type="entry name" value="EF-hand_dom_typ1"/>
</dbReference>
<dbReference type="InterPro" id="IPR050774">
    <property type="entry name" value="KCMF1/Dystrophin"/>
</dbReference>
<dbReference type="GO" id="GO:0005737">
    <property type="term" value="C:cytoplasm"/>
    <property type="evidence" value="ECO:0007669"/>
    <property type="project" value="UniProtKB-ARBA"/>
</dbReference>
<feature type="region of interest" description="Disordered" evidence="14">
    <location>
        <begin position="1054"/>
        <end position="1099"/>
    </location>
</feature>
<feature type="coiled-coil region" evidence="13">
    <location>
        <begin position="4369"/>
        <end position="4396"/>
    </location>
</feature>
<keyword evidence="8" id="KW-0106">Calcium</keyword>
<dbReference type="PROSITE" id="PS50135">
    <property type="entry name" value="ZF_ZZ_2"/>
    <property type="match status" value="1"/>
</dbReference>
<evidence type="ECO:0000256" key="9">
    <source>
        <dbReference type="ARBA" id="ARBA00023136"/>
    </source>
</evidence>
<dbReference type="Pfam" id="PF09069">
    <property type="entry name" value="EF-hand_3"/>
    <property type="match status" value="1"/>
</dbReference>
<dbReference type="SMART" id="SM00150">
    <property type="entry name" value="SPEC"/>
    <property type="match status" value="3"/>
</dbReference>
<dbReference type="InterPro" id="IPR001715">
    <property type="entry name" value="CH_dom"/>
</dbReference>
<dbReference type="Pfam" id="PF09068">
    <property type="entry name" value="EF-hand_2"/>
    <property type="match status" value="2"/>
</dbReference>
<evidence type="ECO:0000256" key="5">
    <source>
        <dbReference type="ARBA" id="ARBA00022723"/>
    </source>
</evidence>
<dbReference type="Pfam" id="PF00307">
    <property type="entry name" value="CH"/>
    <property type="match status" value="1"/>
</dbReference>
<feature type="region of interest" description="Disordered" evidence="14">
    <location>
        <begin position="4048"/>
        <end position="4072"/>
    </location>
</feature>
<dbReference type="InterPro" id="IPR036872">
    <property type="entry name" value="CH_dom_sf"/>
</dbReference>
<dbReference type="Pfam" id="PF00569">
    <property type="entry name" value="ZZ"/>
    <property type="match status" value="1"/>
</dbReference>
<organism evidence="18 19">
    <name type="scientific">Calicophoron daubneyi</name>
    <name type="common">Rumen fluke</name>
    <name type="synonym">Paramphistomum daubneyi</name>
    <dbReference type="NCBI Taxonomy" id="300641"/>
    <lineage>
        <taxon>Eukaryota</taxon>
        <taxon>Metazoa</taxon>
        <taxon>Spiralia</taxon>
        <taxon>Lophotrochozoa</taxon>
        <taxon>Platyhelminthes</taxon>
        <taxon>Trematoda</taxon>
        <taxon>Digenea</taxon>
        <taxon>Plagiorchiida</taxon>
        <taxon>Pronocephalata</taxon>
        <taxon>Paramphistomoidea</taxon>
        <taxon>Paramphistomidae</taxon>
        <taxon>Calicophoron</taxon>
    </lineage>
</organism>
<dbReference type="GO" id="GO:0099536">
    <property type="term" value="P:synaptic signaling"/>
    <property type="evidence" value="ECO:0007669"/>
    <property type="project" value="TreeGrafter"/>
</dbReference>
<dbReference type="PANTHER" id="PTHR12268:SF14">
    <property type="entry name" value="DYSTROPHIN-1"/>
    <property type="match status" value="1"/>
</dbReference>
<keyword evidence="9" id="KW-0472">Membrane</keyword>
<feature type="region of interest" description="Disordered" evidence="14">
    <location>
        <begin position="4437"/>
        <end position="4457"/>
    </location>
</feature>
<dbReference type="SUPFAM" id="SSF51045">
    <property type="entry name" value="WW domain"/>
    <property type="match status" value="1"/>
</dbReference>
<sequence>MIQEPQVRKQYPSECITEDLKRLETQIRVLKRWLNTLLKQANAREVTDVLDIFRDTKNFYALCKFLAGQKLISIKESTPEDASYLDRATSLLEKLYGHEISSVMQTAATEIIQHPSWESEAQLRPNAADLKNGRHNLLLLGLDSIWIFIVAVRAGTGPPANLTGSVSSSGSTLTRRSLGSQSIGQSHLAELTCVRTPCVDRWLVSQDERLMAWCIAVTEGYSGLNICNFTHSWRDGLAFLAVAHQSRPDLFAYETRLEKTANQNLSLAFHLATSEFATPRLLEPMDMHPDCVDARATATYVLELRKAIERDRKRRSRGILEIQTTAMTQEQAGAEPDESAVNVTVLSRSSPTSSVSTSEITWLDEEFDEDSGDEGKPSLPDPEMFDSMIETTLAWLLAMEERFANNDLTKYDTNLQIDNFHWTGYSQEDLRKNLSRLTHLSTDEKNDVEALLTLSGERLKKLHNKILSRVDEAMSHFETHEDLTAHLSRRQMAVGRCLRLGAKLIQTCRDRSQLEKADETDNNNITVDVNELDKEEQNRIRQLLLNLDPEIIQRQTALLATRWNNLCRANQTMGRRITTCLLRRQGMLLIAIRLQLEKLEAEQSRQAELPIGPSIRELKSQLEVNRSLEEGIEIGEILAERLDNFITLVPMRPAASERDSDAEKEKSLESIIGELATRWSRLVEWVNTRYAKLQNALLHWRHFEEEANVLSDWLNEVSEEVSKETAKATAAVNSKRPFDRTDSAKQREEEHQGQTANQTAAQERLQSVLAENDAEIEAVEACLATHESRWAQLLASLDRRAQSLREACGDTEEVSRLVEATVDQLVSKWSQLAEPQISTEDWVDHCANEMANYSELAQSHREGEQDGESAETVSEVRTKHAPPAHLNVPKASASTPTETAAAQPPSPTGYRADFESKAEELLNWLENSVEALELITMDKKRALEATGQAQAVGRKVSTQVGTNAENPVSVIARISKEMAEWRDTMKHVMSMGERYREELLQVGENVEELDQLFDEVEEHWGYLDTLLIEAERQVRVATRSAEFQQEAAKIHELLSKSQESSEPKKAVAKTSDLGNGETPATSDTPASTVPANHGPANDYTEHVSPILEQLNNQLSKVREVLSSPLLFANPDDFDDQLVNTKNLARDVEDEQTRFLNVVAKRGKDVNKNSKIEMQVEAMRTRLESTCNELKSRVAVIQDLNEQLEFFMNQFEGIEKWLTDMRDYLDSVSQANLPSITVIQAQLQESCEALNDMQTLEPTLKKVNDVAKQLITYFKPDYEKILRNRLSALHSNWEQVRILTKSNRDHLESLLAEKIAAQEVKAMEEGGGEEADATGRMTSSVTGKTSRTPECTSLPDIALSRASQLSSPEEAKAAASASRAPRGSTGNALTILRVNIDELEHWMSDAKKKLAEFSVIEAEKDLKFMENTINELSEGISERRYILAALDTHVAVGMLDQPLSDTESLLTRAHFADLESALGAERERVRAAAYHLEDFNTVLSAEQRWLDSVSNTLKRLEEGSYTDTSELSDDLENLDRLADEHSAEDVERLESLTGSLESANIMAQITKDRLNAYKDSLASTQTDIEKARTKYHHLLDKWQDFEAEANELESWLAPIGEKNDGVGNESEVAKKWKEHMKKTDDLLKLMNTQIEELDKEPGNTNLSNQFKECRTRIQDAYRALQQTMEHYDQSSDFEPRLTKVRREIGLIETQAYLLDIVSVSPQDIRTGLENAKDLMASLNEIKTDIDYVLNASKGQNKKGVEFPERLMHELPSLCERHKKLVMSVLLALERLENALPLAEKLDNLVTDLGQQLASVEEVTDYLETADCPVSRRDMIQRVSTTLNRLCNKDGLVDQIRETANRLKPFTVANTSDTAADYFREIEERLQRVTAAKKAFLSQLEEAKESSEEVTPSTAAVSAQAAPDKSVKREELKEIKPSPKKTIEHLIDPDAAVSPIVRELAREIRDHFRGIVLFNRFCLGTNIPLSSMKSDIRETTNTLNVNNSYPTTIAERMATVKLFQQQRTHLEDRLKELIVNAGANDSVDRLQDLLNLQGCWHETNDELDKRGEHMALLEQQLLTTDRTISDYLERPSESLRSKSVGQIKRLEETYDWNLSFDLERVSRRTDVSASATSAERKMEIPAEMRGGWLFNDPLIEQYEKTLETAARYLNDIQINLDCCRSGQMAELGSLIGRIDSKFVDCCQLLASAADVLDRLTTRGGKPELPYRSRRGEKLSERATTPDDIVWLKVLLDTQKNRLESYSTEFKTNRSNWQKRSEQWKTFCRKLESLKSLLSGWSWPPEDSKKEPNEDLLDKLSVACKHYVALNRQGLELVQTEFFSESTSAGESKVQSSNEHPDPTVPPAVPPRKNSLRRGHNVVSGEEDRDFIQNELNNLRSQLIKLCQKYRCQHLLEASSDQITTAQAGVQNGLQARPKSAEQKSSYVNVDWLDDEVQPLNLSTLESLGPYKTEVEACLRGLANESRWFVQDSGLVPASLLRRKSDDILLASAGRKKPTSPAEIRLDFCFWHGYTDDKGEKKEEGEYVEFTPNWLKSKWAELEHLIEVTFEHEKRANNWTRKATQLAKILRENEVAKTSALESRIVARLEAGCHNATEAISLAQTALKRRKTTLTRWQSDLVLLDTMLAQIKTVMGSYDVGRFGIKGETPDCWLADLHQKLSGASKEQKYPNTVDHWLMELDPRNTGLGRHLNALTQTWKDIQNKLSSADQSLMVCIPSHIALQVTSLLDEWESLRTALKLPGFDNSVDEMVLEQGPAIKAASQPPAIGQTTATVICAPSAWPIAHSPSLDSQSEYRQTVGPIGQIAAQATSPTVARMHHEVEQLTRWLNSVSYFVDNCRVRLGDRFDEETVSRQLQQAKLATKEGSQMDIHQPYHPAALQMKIQQFLTELEARKPQLDRILVEKDRLPVWDREGDEFGSQVTSLPGLWSAAEKTMNERSAELGSMLVDTQKLKDLERDVDRWINKAEAELDGLEFTKESENDPSLPPASHRLFYNQELNHKRIQEIVDSLAEGRNKLALYSKESDSVQARFDSEDSSKLKEDLNELTHRLKNLEDRVMQAQKTAEMQEAMAEKEKLLQLPTLQEQRQQQSTLERLSPRENISEKLENIEQQLNRVSAMESDLRRRDAATAGSAASVDHRAQLISELQNIQADLNNLSGFVGGNIKPMSSEMSAVPDGELLSRWKQLRDKMNTLRQSIQSNHNQNSLFLAKLKDLNNWVAHRDAAFREIVCPLHGDILFILKLRESMLNLLKELETNRAQIEDVLSHGRARYGEEHSDSNLPGELEPESESSDLAGGKSHPEGDGLPTSTTTEEHAKRTVRRIRRYLYYLKKRWINLNTSMLDYKQQLDMISERLTNFQSLFGDAIEQVRSARNVSLRWAPVECIPTDRLASEMEQAQSFYEACEPLTLLISNLDRQINQFQESHVIIDANVIAQLSATRNELEQVRFLTKNRVHVINQTLASIQAAGQRIQPIARTPVMRMPTEIGRSPVSNLELLQTASGAVSPAQVPAQVPLADSVSPPWERCVHPSGTQVPYYKNHATQETQWDHPILDELMQSMKQLNVIRFAEYRTTLKLRRLQKTLCLDSLSISIIAESLKYIGHSQLIEGANTDPFDRTINIPQIIDCLLQLFGRANASYGQNLSDFSAKYSDFCPTDQAEFSASPSKNSTPSRCSTLPPSAKQSMKNSSQKSGCAVIRSTSATREKHPADEFAENRLSTGQGPIKDSKLTEGDRSSSLPGQMVSGGVSPEHRQQRHRRSLSKARRHYVLGPTKHPVNVCVDLTLNWLLNVYDRMRKGTIRALSFKVAITILSVANLDDKYRYLFSLIADSNGCVDEQRLSALLYECILIPKNLGENGWFGKEDFPATVKLCFNQVLEIAKGSERYQGASPLRSEAIPVRHFLTWLRFAPPTLMWIPLLHRVMLAEQVIHHVRCAVCQKQPLIGLRYRCLRCFNLDLCQQCFFSGRTARNHKLSHPMQEYCSNSTSGDSFRDFTRIVRNRFRSKDRIRRPKISSVIQAKHGGSGWTRSARARCCETGSFGEDKPRPAPTFDSEFSTFVPPDSLAETPRVRAKLLKANSFDNAERAANVAASLPPPPQSSQAVPLPENRLPPRAASDNRQLLSEVRYSGLTASRPPFANETPLGLISPNGAGEPIAEDEHRLIAEYSRELRQQSEPELQSPAHPTQVAVSSIGQTLMDRSTISDGLPVTAPLVNEHPLQPFTGHLSLDRRQLGRSPGHGILPYNGYVNGSAFEGGIDQYGRYSAYEQQQQIPMRMDAQLGYRPAGKLNFPMASNPSLLRETTPFEAYAPGIQRSYSLRARSQPPSESHLQTLRQGIIAPPQDQRSLWYQPNYSAQPVTCQATNQTIRSLEEESRALQLEYDRLRQRAMSPGTQASSYAAASRLQAQQAQQRFAQMQMQYPPVIRQQPDFSRSRGLSPRVSLQRPPSASPLLSNAPLYSGLPSIPGRISYTGSLGRAYSASNGFAYPNENFSTDPRLTAYPYRIDGPLDLSVPIPVPGEIAAEARLLREHKGRLEARMQQLEDHNRQLEQQLQRLRQYLVAGGASGAAGGSLGSTTKVSSDIVNTGPKPTLRQRSASGGLAGQLNIGDGQNHVTGGSFGQLPVTETNEVKERIPAPIYSPPPASTTGGPRLKPADQNLPTNAPVPPLTVSDQRRLFPNML</sequence>
<feature type="compositionally biased region" description="Low complexity" evidence="14">
    <location>
        <begin position="889"/>
        <end position="903"/>
    </location>
</feature>
<evidence type="ECO:0000256" key="13">
    <source>
        <dbReference type="SAM" id="Coils"/>
    </source>
</evidence>
<keyword evidence="7" id="KW-0862">Zinc</keyword>
<dbReference type="InterPro" id="IPR011992">
    <property type="entry name" value="EF-hand-dom_pair"/>
</dbReference>
<evidence type="ECO:0000259" key="16">
    <source>
        <dbReference type="PROSITE" id="PS50021"/>
    </source>
</evidence>
<reference evidence="18" key="1">
    <citation type="submission" date="2024-06" db="EMBL/GenBank/DDBJ databases">
        <authorList>
            <person name="Liu X."/>
            <person name="Lenzi L."/>
            <person name="Haldenby T S."/>
            <person name="Uol C."/>
        </authorList>
    </citation>
    <scope>NUCLEOTIDE SEQUENCE</scope>
</reference>
<dbReference type="PROSITE" id="PS01357">
    <property type="entry name" value="ZF_ZZ_1"/>
    <property type="match status" value="1"/>
</dbReference>
<dbReference type="Gene3D" id="3.30.60.90">
    <property type="match status" value="1"/>
</dbReference>
<keyword evidence="13" id="KW-0175">Coiled coil</keyword>
<evidence type="ECO:0000313" key="19">
    <source>
        <dbReference type="Proteomes" id="UP001497525"/>
    </source>
</evidence>
<dbReference type="InterPro" id="IPR036020">
    <property type="entry name" value="WW_dom_sf"/>
</dbReference>
<dbReference type="SMART" id="SM00033">
    <property type="entry name" value="CH"/>
    <property type="match status" value="1"/>
</dbReference>
<evidence type="ECO:0000256" key="8">
    <source>
        <dbReference type="ARBA" id="ARBA00022837"/>
    </source>
</evidence>
<comment type="subcellular location">
    <subcellularLocation>
        <location evidence="2">Cell membrane</location>
        <location evidence="2">Sarcolemma</location>
        <topology evidence="2">Peripheral membrane protein</topology>
        <orientation evidence="2">Cytoplasmic side</orientation>
    </subcellularLocation>
    <subcellularLocation>
        <location evidence="1">Cytoplasm</location>
        <location evidence="1">Cytoskeleton</location>
    </subcellularLocation>
</comment>
<evidence type="ECO:0000256" key="14">
    <source>
        <dbReference type="SAM" id="MobiDB-lite"/>
    </source>
</evidence>
<feature type="region of interest" description="Disordered" evidence="14">
    <location>
        <begin position="1322"/>
        <end position="1382"/>
    </location>
</feature>
<keyword evidence="6 12" id="KW-0863">Zinc-finger</keyword>
<evidence type="ECO:0000256" key="10">
    <source>
        <dbReference type="ARBA" id="ARBA00023203"/>
    </source>
</evidence>
<feature type="coiled-coil region" evidence="13">
    <location>
        <begin position="4533"/>
        <end position="4570"/>
    </location>
</feature>
<dbReference type="InterPro" id="IPR043145">
    <property type="entry name" value="Znf_ZZ_sf"/>
</dbReference>
<evidence type="ECO:0000256" key="2">
    <source>
        <dbReference type="ARBA" id="ARBA00004278"/>
    </source>
</evidence>
<feature type="compositionally biased region" description="Basic and acidic residues" evidence="14">
    <location>
        <begin position="1923"/>
        <end position="1933"/>
    </location>
</feature>
<dbReference type="GO" id="GO:0045202">
    <property type="term" value="C:synapse"/>
    <property type="evidence" value="ECO:0007669"/>
    <property type="project" value="GOC"/>
</dbReference>
<evidence type="ECO:0000313" key="18">
    <source>
        <dbReference type="EMBL" id="CAL5141262.1"/>
    </source>
</evidence>
<dbReference type="GO" id="GO:0008270">
    <property type="term" value="F:zinc ion binding"/>
    <property type="evidence" value="ECO:0007669"/>
    <property type="project" value="UniProtKB-KW"/>
</dbReference>
<dbReference type="PANTHER" id="PTHR12268">
    <property type="entry name" value="E3 UBIQUITIN-PROTEIN LIGASE KCMF1"/>
    <property type="match status" value="1"/>
</dbReference>
<evidence type="ECO:0000256" key="11">
    <source>
        <dbReference type="ARBA" id="ARBA00023212"/>
    </source>
</evidence>
<dbReference type="PROSITE" id="PS50020">
    <property type="entry name" value="WW_DOMAIN_2"/>
    <property type="match status" value="1"/>
</dbReference>
<feature type="region of interest" description="Disordered" evidence="14">
    <location>
        <begin position="856"/>
        <end position="911"/>
    </location>
</feature>
<evidence type="ECO:0000256" key="1">
    <source>
        <dbReference type="ARBA" id="ARBA00004245"/>
    </source>
</evidence>
<dbReference type="GO" id="GO:0042383">
    <property type="term" value="C:sarcolemma"/>
    <property type="evidence" value="ECO:0007669"/>
    <property type="project" value="UniProtKB-SubCell"/>
</dbReference>
<dbReference type="SMART" id="SM00291">
    <property type="entry name" value="ZnF_ZZ"/>
    <property type="match status" value="1"/>
</dbReference>
<evidence type="ECO:0000256" key="6">
    <source>
        <dbReference type="ARBA" id="ARBA00022771"/>
    </source>
</evidence>
<dbReference type="InterPro" id="IPR001202">
    <property type="entry name" value="WW_dom"/>
</dbReference>
<gene>
    <name evidence="18" type="ORF">CDAUBV1_LOCUS16516</name>
</gene>
<dbReference type="Proteomes" id="UP001497525">
    <property type="component" value="Unassembled WGS sequence"/>
</dbReference>
<keyword evidence="11" id="KW-0206">Cytoskeleton</keyword>
<dbReference type="EMBL" id="CAXLJL010000823">
    <property type="protein sequence ID" value="CAL5141262.1"/>
    <property type="molecule type" value="Genomic_DNA"/>
</dbReference>
<evidence type="ECO:0008006" key="20">
    <source>
        <dbReference type="Google" id="ProtNLM"/>
    </source>
</evidence>
<dbReference type="Gene3D" id="1.10.418.10">
    <property type="entry name" value="Calponin-like domain"/>
    <property type="match status" value="1"/>
</dbReference>
<evidence type="ECO:0000259" key="17">
    <source>
        <dbReference type="PROSITE" id="PS50135"/>
    </source>
</evidence>
<feature type="compositionally biased region" description="Acidic residues" evidence="14">
    <location>
        <begin position="362"/>
        <end position="372"/>
    </location>
</feature>
<keyword evidence="10" id="KW-0009">Actin-binding</keyword>
<feature type="region of interest" description="Disordered" evidence="14">
    <location>
        <begin position="4097"/>
        <end position="4124"/>
    </location>
</feature>
<feature type="region of interest" description="Disordered" evidence="14">
    <location>
        <begin position="346"/>
        <end position="383"/>
    </location>
</feature>
<dbReference type="CDD" id="cd00176">
    <property type="entry name" value="SPEC"/>
    <property type="match status" value="1"/>
</dbReference>
<feature type="compositionally biased region" description="Basic and acidic residues" evidence="14">
    <location>
        <begin position="1054"/>
        <end position="1065"/>
    </location>
</feature>
<dbReference type="InterPro" id="IPR000433">
    <property type="entry name" value="Znf_ZZ"/>
</dbReference>
<proteinExistence type="predicted"/>
<comment type="caution">
    <text evidence="18">The sequence shown here is derived from an EMBL/GenBank/DDBJ whole genome shotgun (WGS) entry which is preliminary data.</text>
</comment>
<dbReference type="GO" id="GO:0003779">
    <property type="term" value="F:actin binding"/>
    <property type="evidence" value="ECO:0007669"/>
    <property type="project" value="UniProtKB-KW"/>
</dbReference>
<dbReference type="GO" id="GO:0005856">
    <property type="term" value="C:cytoskeleton"/>
    <property type="evidence" value="ECO:0007669"/>
    <property type="project" value="UniProtKB-SubCell"/>
</dbReference>
<dbReference type="Gene3D" id="1.20.58.60">
    <property type="match status" value="5"/>
</dbReference>
<feature type="domain" description="Calponin-homology (CH)" evidence="16">
    <location>
        <begin position="204"/>
        <end position="309"/>
    </location>
</feature>
<accession>A0AAV2TV16</accession>
<feature type="region of interest" description="Disordered" evidence="14">
    <location>
        <begin position="4594"/>
        <end position="4689"/>
    </location>
</feature>
<dbReference type="InterPro" id="IPR002017">
    <property type="entry name" value="Spectrin_repeat"/>
</dbReference>
<evidence type="ECO:0000256" key="7">
    <source>
        <dbReference type="ARBA" id="ARBA00022833"/>
    </source>
</evidence>